<dbReference type="RefSeq" id="WP_139942075.1">
    <property type="nucleotide sequence ID" value="NZ_JBHSYP010000005.1"/>
</dbReference>
<dbReference type="AlphaFoldDB" id="A0A501PBH1"/>
<evidence type="ECO:0000313" key="2">
    <source>
        <dbReference type="Proteomes" id="UP000319148"/>
    </source>
</evidence>
<sequence length="59" mass="6864">MARYNVTLKASLKRGTFYWVAEVNADSEDEAVVSAEHLFMEEMEKAGDWEFDDYNVEPQ</sequence>
<organism evidence="1 2">
    <name type="scientific">Emcibacter nanhaiensis</name>
    <dbReference type="NCBI Taxonomy" id="1505037"/>
    <lineage>
        <taxon>Bacteria</taxon>
        <taxon>Pseudomonadati</taxon>
        <taxon>Pseudomonadota</taxon>
        <taxon>Alphaproteobacteria</taxon>
        <taxon>Emcibacterales</taxon>
        <taxon>Emcibacteraceae</taxon>
        <taxon>Emcibacter</taxon>
    </lineage>
</organism>
<gene>
    <name evidence="1" type="ORF">FIV46_16790</name>
</gene>
<comment type="caution">
    <text evidence="1">The sequence shown here is derived from an EMBL/GenBank/DDBJ whole genome shotgun (WGS) entry which is preliminary data.</text>
</comment>
<accession>A0A501PBH1</accession>
<proteinExistence type="predicted"/>
<dbReference type="Proteomes" id="UP000319148">
    <property type="component" value="Unassembled WGS sequence"/>
</dbReference>
<keyword evidence="2" id="KW-1185">Reference proteome</keyword>
<protein>
    <submittedName>
        <fullName evidence="1">Uncharacterized protein</fullName>
    </submittedName>
</protein>
<reference evidence="2" key="1">
    <citation type="submission" date="2019-06" db="EMBL/GenBank/DDBJ databases">
        <title>The complete genome of Emcibacter congregatus ZYLT.</title>
        <authorList>
            <person name="Zhao Z."/>
        </authorList>
    </citation>
    <scope>NUCLEOTIDE SEQUENCE [LARGE SCALE GENOMIC DNA]</scope>
    <source>
        <strain evidence="2">MCCC 1A06723</strain>
    </source>
</reference>
<dbReference type="EMBL" id="VFIY01000018">
    <property type="protein sequence ID" value="TPD57759.1"/>
    <property type="molecule type" value="Genomic_DNA"/>
</dbReference>
<name>A0A501PBH1_9PROT</name>
<evidence type="ECO:0000313" key="1">
    <source>
        <dbReference type="EMBL" id="TPD57759.1"/>
    </source>
</evidence>